<feature type="region of interest" description="Disordered" evidence="8">
    <location>
        <begin position="1"/>
        <end position="25"/>
    </location>
</feature>
<feature type="transmembrane region" description="Helical" evidence="7">
    <location>
        <begin position="429"/>
        <end position="451"/>
    </location>
</feature>
<evidence type="ECO:0000313" key="9">
    <source>
        <dbReference type="EMBL" id="GAA0568580.1"/>
    </source>
</evidence>
<comment type="subcellular location">
    <subcellularLocation>
        <location evidence="7">Cell membrane</location>
        <topology evidence="7">Multi-pass membrane protein</topology>
    </subcellularLocation>
    <subcellularLocation>
        <location evidence="1">Membrane</location>
        <topology evidence="1">Multi-pass membrane protein</topology>
    </subcellularLocation>
</comment>
<keyword evidence="10" id="KW-1185">Reference proteome</keyword>
<evidence type="ECO:0000256" key="7">
    <source>
        <dbReference type="HAMAP-Rule" id="MF_00221"/>
    </source>
</evidence>
<evidence type="ECO:0000256" key="5">
    <source>
        <dbReference type="ARBA" id="ARBA00022989"/>
    </source>
</evidence>
<comment type="function">
    <text evidence="7">H(+)-stimulated, divalent metal cation uptake system.</text>
</comment>
<dbReference type="EMBL" id="BAAAFZ010000006">
    <property type="protein sequence ID" value="GAA0568580.1"/>
    <property type="molecule type" value="Genomic_DNA"/>
</dbReference>
<keyword evidence="4 7" id="KW-0769">Symport</keyword>
<evidence type="ECO:0000313" key="10">
    <source>
        <dbReference type="Proteomes" id="UP001501588"/>
    </source>
</evidence>
<feature type="transmembrane region" description="Helical" evidence="7">
    <location>
        <begin position="189"/>
        <end position="211"/>
    </location>
</feature>
<feature type="transmembrane region" description="Helical" evidence="7">
    <location>
        <begin position="46"/>
        <end position="65"/>
    </location>
</feature>
<dbReference type="HAMAP" id="MF_00221">
    <property type="entry name" value="NRAMP"/>
    <property type="match status" value="1"/>
</dbReference>
<proteinExistence type="inferred from homology"/>
<dbReference type="NCBIfam" id="NF001923">
    <property type="entry name" value="PRK00701.1"/>
    <property type="match status" value="1"/>
</dbReference>
<organism evidence="9 10">
    <name type="scientific">Craurococcus roseus</name>
    <dbReference type="NCBI Taxonomy" id="77585"/>
    <lineage>
        <taxon>Bacteria</taxon>
        <taxon>Pseudomonadati</taxon>
        <taxon>Pseudomonadota</taxon>
        <taxon>Alphaproteobacteria</taxon>
        <taxon>Acetobacterales</taxon>
        <taxon>Acetobacteraceae</taxon>
        <taxon>Craurococcus</taxon>
    </lineage>
</organism>
<keyword evidence="5 7" id="KW-1133">Transmembrane helix</keyword>
<feature type="transmembrane region" description="Helical" evidence="7">
    <location>
        <begin position="128"/>
        <end position="152"/>
    </location>
</feature>
<comment type="caution">
    <text evidence="9">The sequence shown here is derived from an EMBL/GenBank/DDBJ whole genome shotgun (WGS) entry which is preliminary data.</text>
</comment>
<sequence>MFSRCGESGPVLTRPEPTAAAEAPPAREVSLPEIHRSVVVPNAGGWLRRLLAFVGPGYLVAVGYMDPGNWATALAGGSAFGYTLLSVALVSSLMAMLLQALCARVGIATGRDLAQLCRERFPRPVNAVLWVLAEVAICATDLAELIGTAIALQLLFGIPLLLGVVLTAADALLILWLQNRGVRWLEALIAGLIFLVFGCFAVQLFMAQPVWSEVFAGYIPSASIVTDQTQLYIAIGILGATVMPHNLYLHTALVQSRAYGLDVPAKREAIRFASVDSTVALCLALTVNSAILITAAAVFHAGGRTEVAEIGEAYELLAPMVGSAAAATLFAVALLFCGLNATVTATIAGQAVMEGFLGLRLPPVLRRLVTRLVAIVPAIIVTWFYGESGTAQLLILSQVILSLQLPFAVVPLMLFASDRARLGALTAPRWQLALGWATTAVVVMLNLKLLWDFALGE</sequence>
<evidence type="ECO:0000256" key="2">
    <source>
        <dbReference type="ARBA" id="ARBA00022448"/>
    </source>
</evidence>
<dbReference type="Proteomes" id="UP001501588">
    <property type="component" value="Unassembled WGS sequence"/>
</dbReference>
<evidence type="ECO:0000256" key="1">
    <source>
        <dbReference type="ARBA" id="ARBA00004141"/>
    </source>
</evidence>
<feature type="transmembrane region" description="Helical" evidence="7">
    <location>
        <begin position="368"/>
        <end position="386"/>
    </location>
</feature>
<keyword evidence="6 7" id="KW-0472">Membrane</keyword>
<feature type="transmembrane region" description="Helical" evidence="7">
    <location>
        <begin position="321"/>
        <end position="347"/>
    </location>
</feature>
<dbReference type="PANTHER" id="PTHR11706:SF33">
    <property type="entry name" value="NATURAL RESISTANCE-ASSOCIATED MACROPHAGE PROTEIN 2"/>
    <property type="match status" value="1"/>
</dbReference>
<feature type="transmembrane region" description="Helical" evidence="7">
    <location>
        <begin position="279"/>
        <end position="301"/>
    </location>
</feature>
<evidence type="ECO:0000256" key="6">
    <source>
        <dbReference type="ARBA" id="ARBA00023136"/>
    </source>
</evidence>
<feature type="transmembrane region" description="Helical" evidence="7">
    <location>
        <begin position="85"/>
        <end position="107"/>
    </location>
</feature>
<feature type="transmembrane region" description="Helical" evidence="7">
    <location>
        <begin position="158"/>
        <end position="177"/>
    </location>
</feature>
<reference evidence="9 10" key="1">
    <citation type="journal article" date="2019" name="Int. J. Syst. Evol. Microbiol.">
        <title>The Global Catalogue of Microorganisms (GCM) 10K type strain sequencing project: providing services to taxonomists for standard genome sequencing and annotation.</title>
        <authorList>
            <consortium name="The Broad Institute Genomics Platform"/>
            <consortium name="The Broad Institute Genome Sequencing Center for Infectious Disease"/>
            <person name="Wu L."/>
            <person name="Ma J."/>
        </authorList>
    </citation>
    <scope>NUCLEOTIDE SEQUENCE [LARGE SCALE GENOMIC DNA]</scope>
    <source>
        <strain evidence="9 10">JCM 9933</strain>
    </source>
</reference>
<feature type="transmembrane region" description="Helical" evidence="7">
    <location>
        <begin position="231"/>
        <end position="249"/>
    </location>
</feature>
<dbReference type="Pfam" id="PF01566">
    <property type="entry name" value="Nramp"/>
    <property type="match status" value="1"/>
</dbReference>
<dbReference type="NCBIfam" id="TIGR01197">
    <property type="entry name" value="nramp"/>
    <property type="match status" value="1"/>
</dbReference>
<name>A0ABN1EKJ4_9PROT</name>
<keyword evidence="3 7" id="KW-0812">Transmembrane</keyword>
<feature type="compositionally biased region" description="Low complexity" evidence="8">
    <location>
        <begin position="13"/>
        <end position="25"/>
    </location>
</feature>
<accession>A0ABN1EKJ4</accession>
<dbReference type="RefSeq" id="WP_408871498.1">
    <property type="nucleotide sequence ID" value="NZ_BAAAFZ010000006.1"/>
</dbReference>
<keyword evidence="7" id="KW-1003">Cell membrane</keyword>
<protein>
    <recommendedName>
        <fullName evidence="7">Divalent metal cation transporter MntH</fullName>
    </recommendedName>
</protein>
<keyword evidence="2 7" id="KW-0813">Transport</keyword>
<dbReference type="PANTHER" id="PTHR11706">
    <property type="entry name" value="SOLUTE CARRIER PROTEIN FAMILY 11 MEMBER"/>
    <property type="match status" value="1"/>
</dbReference>
<feature type="transmembrane region" description="Helical" evidence="7">
    <location>
        <begin position="392"/>
        <end position="417"/>
    </location>
</feature>
<comment type="similarity">
    <text evidence="7">Belongs to the NRAMP family.</text>
</comment>
<dbReference type="NCBIfam" id="NF037982">
    <property type="entry name" value="Nramp_1"/>
    <property type="match status" value="1"/>
</dbReference>
<keyword evidence="7" id="KW-0406">Ion transport</keyword>
<gene>
    <name evidence="7" type="primary">mntH</name>
    <name evidence="9" type="ORF">GCM10009416_03410</name>
</gene>
<evidence type="ECO:0000256" key="4">
    <source>
        <dbReference type="ARBA" id="ARBA00022847"/>
    </source>
</evidence>
<dbReference type="PRINTS" id="PR00447">
    <property type="entry name" value="NATRESASSCMP"/>
</dbReference>
<evidence type="ECO:0000256" key="3">
    <source>
        <dbReference type="ARBA" id="ARBA00022692"/>
    </source>
</evidence>
<dbReference type="InterPro" id="IPR001046">
    <property type="entry name" value="NRAMP_fam"/>
</dbReference>
<evidence type="ECO:0000256" key="8">
    <source>
        <dbReference type="SAM" id="MobiDB-lite"/>
    </source>
</evidence>